<dbReference type="InterPro" id="IPR011623">
    <property type="entry name" value="7TMR_DISM_rcpt_extracell_dom1"/>
</dbReference>
<dbReference type="AlphaFoldDB" id="A0A4U6R360"/>
<dbReference type="EC" id="2.7.7.65" evidence="1"/>
<dbReference type="InterPro" id="IPR000160">
    <property type="entry name" value="GGDEF_dom"/>
</dbReference>
<dbReference type="GO" id="GO:1902201">
    <property type="term" value="P:negative regulation of bacterial-type flagellum-dependent cell motility"/>
    <property type="evidence" value="ECO:0007669"/>
    <property type="project" value="TreeGrafter"/>
</dbReference>
<evidence type="ECO:0000256" key="2">
    <source>
        <dbReference type="ARBA" id="ARBA00034247"/>
    </source>
</evidence>
<feature type="transmembrane region" description="Helical" evidence="3">
    <location>
        <begin position="275"/>
        <end position="294"/>
    </location>
</feature>
<reference evidence="5 6" key="1">
    <citation type="submission" date="2019-05" db="EMBL/GenBank/DDBJ databases">
        <title>Marinobacter panjinensis sp. nov., a moderately halophilic bacterium isolated from sea tidal flat environment.</title>
        <authorList>
            <person name="Yang W."/>
            <person name="An M."/>
            <person name="He W."/>
            <person name="Luo X."/>
            <person name="Zhu L."/>
            <person name="Chen G."/>
            <person name="Zhang Y."/>
            <person name="Wang Y."/>
        </authorList>
    </citation>
    <scope>NUCLEOTIDE SEQUENCE [LARGE SCALE GENOMIC DNA]</scope>
    <source>
        <strain evidence="5 6">PJ-16</strain>
    </source>
</reference>
<evidence type="ECO:0000313" key="5">
    <source>
        <dbReference type="EMBL" id="TKV67959.1"/>
    </source>
</evidence>
<dbReference type="PANTHER" id="PTHR45138">
    <property type="entry name" value="REGULATORY COMPONENTS OF SENSORY TRANSDUCTION SYSTEM"/>
    <property type="match status" value="1"/>
</dbReference>
<dbReference type="Gene3D" id="3.30.70.270">
    <property type="match status" value="1"/>
</dbReference>
<dbReference type="CDD" id="cd01949">
    <property type="entry name" value="GGDEF"/>
    <property type="match status" value="1"/>
</dbReference>
<feature type="transmembrane region" description="Helical" evidence="3">
    <location>
        <begin position="329"/>
        <end position="349"/>
    </location>
</feature>
<dbReference type="SUPFAM" id="SSF55073">
    <property type="entry name" value="Nucleotide cyclase"/>
    <property type="match status" value="1"/>
</dbReference>
<dbReference type="GO" id="GO:0005886">
    <property type="term" value="C:plasma membrane"/>
    <property type="evidence" value="ECO:0007669"/>
    <property type="project" value="TreeGrafter"/>
</dbReference>
<feature type="transmembrane region" description="Helical" evidence="3">
    <location>
        <begin position="212"/>
        <end position="233"/>
    </location>
</feature>
<evidence type="ECO:0000313" key="6">
    <source>
        <dbReference type="Proteomes" id="UP000308488"/>
    </source>
</evidence>
<feature type="transmembrane region" description="Helical" evidence="3">
    <location>
        <begin position="183"/>
        <end position="205"/>
    </location>
</feature>
<accession>A0A4U6R360</accession>
<keyword evidence="3" id="KW-0472">Membrane</keyword>
<dbReference type="InterPro" id="IPR029787">
    <property type="entry name" value="Nucleotide_cyclase"/>
</dbReference>
<feature type="transmembrane region" description="Helical" evidence="3">
    <location>
        <begin position="361"/>
        <end position="379"/>
    </location>
</feature>
<proteinExistence type="predicted"/>
<dbReference type="Pfam" id="PF07695">
    <property type="entry name" value="7TMR-DISM_7TM"/>
    <property type="match status" value="1"/>
</dbReference>
<sequence>MQRIVFRLLAAALILLVGWWHTPLYAELRPFTSLPAEAMDLQQGGRLYIARSQTFPETYQGLPAWSAQQNPAEAVALTGGDYWLLRELRHEGNTTDWVLDPNNSLIDRIEARVYSEDGDVQVLHTGYQHDHEYMLHYGKRIQLQPDTTYRLLVRFSSPYFSSHPEFEVIPETDYRHKVAIENALVLLAFGSLIALAIFNLFVFFSTRDRSQLYYAFYLLAYFVAWAFVFHLPVEFFGYRNISLHYVPFFLLPVLNTLFYLEFLKLDQYNPLLAKLSRCNQVLALLLLPSCFFAVSYAHSLATVVITFWLALALVSGILSWRRGYRPARYFVFAFVALIIPGLLILPANIGLTSELVDNAELLTLLGGTLDALLLAFALADKIKLLSEQKDRYLNNLNDALKLANTDGLTGLGNRYAFDTYLDNFFQFSAEADDEAQQMIFLIDLDGLKTINDTYGHTAGDELLRLFADGLRAHCGEDSDSYRLGGDEFGILSTRRQEPVLHEAIRHIEGMLIAAGFKEAGVSYGVAYASECSLPSHLFTISDRRMYQHKLSRRKSGGVAATS</sequence>
<dbReference type="GO" id="GO:0052621">
    <property type="term" value="F:diguanylate cyclase activity"/>
    <property type="evidence" value="ECO:0007669"/>
    <property type="project" value="UniProtKB-EC"/>
</dbReference>
<feature type="domain" description="GGDEF" evidence="4">
    <location>
        <begin position="435"/>
        <end position="562"/>
    </location>
</feature>
<feature type="transmembrane region" description="Helical" evidence="3">
    <location>
        <begin position="300"/>
        <end position="320"/>
    </location>
</feature>
<comment type="caution">
    <text evidence="5">The sequence shown here is derived from an EMBL/GenBank/DDBJ whole genome shotgun (WGS) entry which is preliminary data.</text>
</comment>
<evidence type="ECO:0000256" key="3">
    <source>
        <dbReference type="SAM" id="Phobius"/>
    </source>
</evidence>
<dbReference type="RefSeq" id="WP_137435370.1">
    <property type="nucleotide sequence ID" value="NZ_JANRHC010000001.1"/>
</dbReference>
<dbReference type="NCBIfam" id="TIGR00254">
    <property type="entry name" value="GGDEF"/>
    <property type="match status" value="1"/>
</dbReference>
<keyword evidence="3" id="KW-1133">Transmembrane helix</keyword>
<feature type="transmembrane region" description="Helical" evidence="3">
    <location>
        <begin position="245"/>
        <end position="263"/>
    </location>
</feature>
<dbReference type="InterPro" id="IPR043128">
    <property type="entry name" value="Rev_trsase/Diguanyl_cyclase"/>
</dbReference>
<evidence type="ECO:0000256" key="1">
    <source>
        <dbReference type="ARBA" id="ARBA00012528"/>
    </source>
</evidence>
<dbReference type="GO" id="GO:0043709">
    <property type="term" value="P:cell adhesion involved in single-species biofilm formation"/>
    <property type="evidence" value="ECO:0007669"/>
    <property type="project" value="TreeGrafter"/>
</dbReference>
<dbReference type="InterPro" id="IPR011622">
    <property type="entry name" value="7TMR_DISM_rcpt_extracell_dom2"/>
</dbReference>
<organism evidence="5 6">
    <name type="scientific">Marinobacter panjinensis</name>
    <dbReference type="NCBI Taxonomy" id="2576384"/>
    <lineage>
        <taxon>Bacteria</taxon>
        <taxon>Pseudomonadati</taxon>
        <taxon>Pseudomonadota</taxon>
        <taxon>Gammaproteobacteria</taxon>
        <taxon>Pseudomonadales</taxon>
        <taxon>Marinobacteraceae</taxon>
        <taxon>Marinobacter</taxon>
    </lineage>
</organism>
<dbReference type="PROSITE" id="PS50887">
    <property type="entry name" value="GGDEF"/>
    <property type="match status" value="1"/>
</dbReference>
<evidence type="ECO:0000259" key="4">
    <source>
        <dbReference type="PROSITE" id="PS50887"/>
    </source>
</evidence>
<dbReference type="Pfam" id="PF00990">
    <property type="entry name" value="GGDEF"/>
    <property type="match status" value="1"/>
</dbReference>
<gene>
    <name evidence="5" type="ORF">FDP08_07530</name>
</gene>
<dbReference type="SMART" id="SM00267">
    <property type="entry name" value="GGDEF"/>
    <property type="match status" value="1"/>
</dbReference>
<name>A0A4U6R360_9GAMM</name>
<protein>
    <recommendedName>
        <fullName evidence="1">diguanylate cyclase</fullName>
        <ecNumber evidence="1">2.7.7.65</ecNumber>
    </recommendedName>
</protein>
<comment type="catalytic activity">
    <reaction evidence="2">
        <text>2 GTP = 3',3'-c-di-GMP + 2 diphosphate</text>
        <dbReference type="Rhea" id="RHEA:24898"/>
        <dbReference type="ChEBI" id="CHEBI:33019"/>
        <dbReference type="ChEBI" id="CHEBI:37565"/>
        <dbReference type="ChEBI" id="CHEBI:58805"/>
        <dbReference type="EC" id="2.7.7.65"/>
    </reaction>
</comment>
<dbReference type="InterPro" id="IPR050469">
    <property type="entry name" value="Diguanylate_Cyclase"/>
</dbReference>
<dbReference type="OrthoDB" id="5289013at2"/>
<dbReference type="PANTHER" id="PTHR45138:SF9">
    <property type="entry name" value="DIGUANYLATE CYCLASE DGCM-RELATED"/>
    <property type="match status" value="1"/>
</dbReference>
<dbReference type="EMBL" id="SZYH01000001">
    <property type="protein sequence ID" value="TKV67959.1"/>
    <property type="molecule type" value="Genomic_DNA"/>
</dbReference>
<keyword evidence="3" id="KW-0812">Transmembrane</keyword>
<keyword evidence="6" id="KW-1185">Reference proteome</keyword>
<dbReference type="Proteomes" id="UP000308488">
    <property type="component" value="Unassembled WGS sequence"/>
</dbReference>
<dbReference type="Pfam" id="PF07696">
    <property type="entry name" value="7TMR-DISMED2"/>
    <property type="match status" value="1"/>
</dbReference>